<proteinExistence type="inferred from homology"/>
<dbReference type="Gene3D" id="2.60.40.420">
    <property type="entry name" value="Cupredoxins - blue copper proteins"/>
    <property type="match status" value="3"/>
</dbReference>
<dbReference type="Pfam" id="PF00394">
    <property type="entry name" value="Cu-oxidase"/>
    <property type="match status" value="1"/>
</dbReference>
<dbReference type="InterPro" id="IPR011707">
    <property type="entry name" value="Cu-oxidase-like_N"/>
</dbReference>
<dbReference type="SUPFAM" id="SSF49503">
    <property type="entry name" value="Cupredoxins"/>
    <property type="match status" value="2"/>
</dbReference>
<sequence length="598" mass="66328">MDEEVEGLIPQKPTGSFVRRSVDLFFAILAISAITLFSLALGLVIGLNVSWVRPSLGLNRAATVHQNTSLGAPPQLVDDAFVPIDRLVNATELDLRTGFNISTASTTREYTFHLGQAYAAPDGFRKPMILINGQSPGPLIEANVGDTIRVHVINQMANASTSIHWHGIDQKNTTWMDGVTGVSQCAIPPGSNFTYEFRIIDQRGTFWYHAHTSIQYSDGMFGPIIIHDPDEMIPEYDDEKIVFLGDVYHTDGTSLLQSYLQPGSKWSPEEAGVEPLPDNFLMNGQHEFNCSIRSSTWPSPFTRESRPWSRPNCTGGRLYTTSVKPGHVVRLRLINHSSYMSFWFSIDNHTLTIVEIDGVEVEPITDRGVYVNVGQRYSVLVRADGPPGRYQMRATLPQTCFVPYCPYTSTGLESIGYQARGILSYLDEDGAGQHNGTQAGHSTPSPPLLGVAGNTSNPYGVSTNHLRGKVWEGCDDMPFDMPVPKRKRPAVEVDEDNCHSVAFQFQQVGEINRIFINRTSWAAYQEDAQIWQAMEQSFTPGNGGSYNNWGFRLDQQVLLIPKAGRGAQIAINSRDIMEHPFHFHGNYLALVSSLALCV</sequence>
<gene>
    <name evidence="6" type="ORF">VTK73DRAFT_10399</name>
</gene>
<evidence type="ECO:0000256" key="2">
    <source>
        <dbReference type="ARBA" id="ARBA00023008"/>
    </source>
</evidence>
<dbReference type="PANTHER" id="PTHR11709:SF414">
    <property type="entry name" value="ADR239WP"/>
    <property type="match status" value="1"/>
</dbReference>
<keyword evidence="3" id="KW-0472">Membrane</keyword>
<dbReference type="EMBL" id="JAZHXJ010000099">
    <property type="protein sequence ID" value="KAL1874919.1"/>
    <property type="molecule type" value="Genomic_DNA"/>
</dbReference>
<evidence type="ECO:0000256" key="3">
    <source>
        <dbReference type="SAM" id="Phobius"/>
    </source>
</evidence>
<dbReference type="InterPro" id="IPR001117">
    <property type="entry name" value="Cu-oxidase_2nd"/>
</dbReference>
<reference evidence="6 7" key="1">
    <citation type="journal article" date="2024" name="Commun. Biol.">
        <title>Comparative genomic analysis of thermophilic fungi reveals convergent evolutionary adaptations and gene losses.</title>
        <authorList>
            <person name="Steindorff A.S."/>
            <person name="Aguilar-Pontes M.V."/>
            <person name="Robinson A.J."/>
            <person name="Andreopoulos B."/>
            <person name="LaButti K."/>
            <person name="Kuo A."/>
            <person name="Mondo S."/>
            <person name="Riley R."/>
            <person name="Otillar R."/>
            <person name="Haridas S."/>
            <person name="Lipzen A."/>
            <person name="Grimwood J."/>
            <person name="Schmutz J."/>
            <person name="Clum A."/>
            <person name="Reid I.D."/>
            <person name="Moisan M.C."/>
            <person name="Butler G."/>
            <person name="Nguyen T.T.M."/>
            <person name="Dewar K."/>
            <person name="Conant G."/>
            <person name="Drula E."/>
            <person name="Henrissat B."/>
            <person name="Hansel C."/>
            <person name="Singer S."/>
            <person name="Hutchinson M.I."/>
            <person name="de Vries R.P."/>
            <person name="Natvig D.O."/>
            <person name="Powell A.J."/>
            <person name="Tsang A."/>
            <person name="Grigoriev I.V."/>
        </authorList>
    </citation>
    <scope>NUCLEOTIDE SEQUENCE [LARGE SCALE GENOMIC DNA]</scope>
    <source>
        <strain evidence="6 7">ATCC 24622</strain>
    </source>
</reference>
<evidence type="ECO:0000259" key="4">
    <source>
        <dbReference type="Pfam" id="PF00394"/>
    </source>
</evidence>
<comment type="caution">
    <text evidence="6">The sequence shown here is derived from an EMBL/GenBank/DDBJ whole genome shotgun (WGS) entry which is preliminary data.</text>
</comment>
<dbReference type="Proteomes" id="UP001586593">
    <property type="component" value="Unassembled WGS sequence"/>
</dbReference>
<dbReference type="InterPro" id="IPR008972">
    <property type="entry name" value="Cupredoxin"/>
</dbReference>
<keyword evidence="3" id="KW-1133">Transmembrane helix</keyword>
<keyword evidence="2" id="KW-0186">Copper</keyword>
<protein>
    <recommendedName>
        <fullName evidence="8">Multicopper oxidase</fullName>
    </recommendedName>
</protein>
<evidence type="ECO:0008006" key="8">
    <source>
        <dbReference type="Google" id="ProtNLM"/>
    </source>
</evidence>
<accession>A0ABR3XGY9</accession>
<keyword evidence="3" id="KW-0812">Transmembrane</keyword>
<keyword evidence="7" id="KW-1185">Reference proteome</keyword>
<evidence type="ECO:0000259" key="5">
    <source>
        <dbReference type="Pfam" id="PF07732"/>
    </source>
</evidence>
<feature type="domain" description="Plastocyanin-like" evidence="5">
    <location>
        <begin position="118"/>
        <end position="230"/>
    </location>
</feature>
<evidence type="ECO:0000313" key="7">
    <source>
        <dbReference type="Proteomes" id="UP001586593"/>
    </source>
</evidence>
<feature type="transmembrane region" description="Helical" evidence="3">
    <location>
        <begin position="24"/>
        <end position="51"/>
    </location>
</feature>
<dbReference type="Pfam" id="PF07732">
    <property type="entry name" value="Cu-oxidase_3"/>
    <property type="match status" value="1"/>
</dbReference>
<dbReference type="CDD" id="cd13857">
    <property type="entry name" value="CuRO_1_Diphenol_Ox"/>
    <property type="match status" value="1"/>
</dbReference>
<dbReference type="PANTHER" id="PTHR11709">
    <property type="entry name" value="MULTI-COPPER OXIDASE"/>
    <property type="match status" value="1"/>
</dbReference>
<organism evidence="6 7">
    <name type="scientific">Phialemonium thermophilum</name>
    <dbReference type="NCBI Taxonomy" id="223376"/>
    <lineage>
        <taxon>Eukaryota</taxon>
        <taxon>Fungi</taxon>
        <taxon>Dikarya</taxon>
        <taxon>Ascomycota</taxon>
        <taxon>Pezizomycotina</taxon>
        <taxon>Sordariomycetes</taxon>
        <taxon>Sordariomycetidae</taxon>
        <taxon>Cephalothecales</taxon>
        <taxon>Cephalothecaceae</taxon>
        <taxon>Phialemonium</taxon>
    </lineage>
</organism>
<evidence type="ECO:0000313" key="6">
    <source>
        <dbReference type="EMBL" id="KAL1874919.1"/>
    </source>
</evidence>
<comment type="similarity">
    <text evidence="1">Belongs to the multicopper oxidase family.</text>
</comment>
<dbReference type="InterPro" id="IPR045087">
    <property type="entry name" value="Cu-oxidase_fam"/>
</dbReference>
<name>A0ABR3XGY9_9PEZI</name>
<evidence type="ECO:0000256" key="1">
    <source>
        <dbReference type="ARBA" id="ARBA00010609"/>
    </source>
</evidence>
<feature type="domain" description="Plastocyanin-like" evidence="4">
    <location>
        <begin position="239"/>
        <end position="395"/>
    </location>
</feature>